<evidence type="ECO:0000256" key="9">
    <source>
        <dbReference type="ARBA" id="ARBA00023204"/>
    </source>
</evidence>
<evidence type="ECO:0000313" key="13">
    <source>
        <dbReference type="Proteomes" id="UP001151760"/>
    </source>
</evidence>
<keyword evidence="8 11" id="KW-0804">Transcription</keyword>
<gene>
    <name evidence="12" type="ORF">Tco_0656478</name>
</gene>
<comment type="function">
    <text evidence="11">Component of the general transcription and DNA repair factor IIH (TFIIH) core complex, which is involved in general and transcription-coupled nucleotide excision repair (NER) of damaged DNA and, when complexed to CAK, in RNA transcription by RNA polymerase II. In NER, TFIIH acts by opening DNA around the lesion to allow the excision of the damaged oligonucleotide and its replacement by a new DNA fragment. In transcription, TFIIH has an essential role in transcription initiation. When the pre-initiation complex (PIC) has been established, TFIIH is required for promoter opening and promoter escape. Phosphorylation of the C-terminal tail (CTD) of the largest subunit of RNA polymerase II by the kinase module CAK controls the initiation of transcription.</text>
</comment>
<evidence type="ECO:0000256" key="4">
    <source>
        <dbReference type="ARBA" id="ARBA00022763"/>
    </source>
</evidence>
<keyword evidence="3 11" id="KW-0479">Metal-binding</keyword>
<dbReference type="Gene3D" id="3.40.50.410">
    <property type="entry name" value="von Willebrand factor, type A domain"/>
    <property type="match status" value="1"/>
</dbReference>
<keyword evidence="5 11" id="KW-0863">Zinc-finger</keyword>
<evidence type="ECO:0000256" key="6">
    <source>
        <dbReference type="ARBA" id="ARBA00022833"/>
    </source>
</evidence>
<evidence type="ECO:0000256" key="3">
    <source>
        <dbReference type="ARBA" id="ARBA00022723"/>
    </source>
</evidence>
<dbReference type="Proteomes" id="UP001151760">
    <property type="component" value="Unassembled WGS sequence"/>
</dbReference>
<evidence type="ECO:0000256" key="11">
    <source>
        <dbReference type="RuleBase" id="RU368090"/>
    </source>
</evidence>
<accession>A0ABQ4X906</accession>
<dbReference type="PANTHER" id="PTHR12831">
    <property type="entry name" value="TRANSCRIPTION INITIATION FACTOR IIH TFIIH , POLYPEPTIDE 3-RELATED"/>
    <property type="match status" value="1"/>
</dbReference>
<keyword evidence="13" id="KW-1185">Reference proteome</keyword>
<keyword evidence="6 11" id="KW-0862">Zinc</keyword>
<dbReference type="EMBL" id="BQNB010009309">
    <property type="protein sequence ID" value="GJS61694.1"/>
    <property type="molecule type" value="Genomic_DNA"/>
</dbReference>
<keyword evidence="9 11" id="KW-0234">DNA repair</keyword>
<evidence type="ECO:0000256" key="8">
    <source>
        <dbReference type="ARBA" id="ARBA00023163"/>
    </source>
</evidence>
<dbReference type="PANTHER" id="PTHR12831:SF0">
    <property type="entry name" value="GENERAL TRANSCRIPTION FACTOR IIH SUBUNIT 3"/>
    <property type="match status" value="1"/>
</dbReference>
<keyword evidence="4 11" id="KW-0227">DNA damage</keyword>
<dbReference type="Pfam" id="PF03850">
    <property type="entry name" value="Tfb4"/>
    <property type="match status" value="1"/>
</dbReference>
<comment type="caution">
    <text evidence="12">The sequence shown here is derived from an EMBL/GenBank/DDBJ whole genome shotgun (WGS) entry which is preliminary data.</text>
</comment>
<sequence>MQCLSPMLELVGDKELMELGVDKKNVDRQLRGEHCKVLNLINEKGFAYSKYRSHKIEGSEWCMDFEKQGFCLRGDMCPIEHGLNRIVVENVSVPIDSCVIGSQHSTFLQQASYITGGVYLRPQHLDGLFQYLTTIFVTDLHSRNFLQLSKHSGVDFCASSGGG</sequence>
<protein>
    <recommendedName>
        <fullName evidence="11">General transcription and DNA repair factor IIH subunit TFB4</fullName>
    </recommendedName>
    <alternativeName>
        <fullName evidence="11">RNA polymerase II transcription factor B subunit 4</fullName>
    </alternativeName>
</protein>
<reference evidence="12" key="2">
    <citation type="submission" date="2022-01" db="EMBL/GenBank/DDBJ databases">
        <authorList>
            <person name="Yamashiro T."/>
            <person name="Shiraishi A."/>
            <person name="Satake H."/>
            <person name="Nakayama K."/>
        </authorList>
    </citation>
    <scope>NUCLEOTIDE SEQUENCE</scope>
</reference>
<keyword evidence="10 11" id="KW-0539">Nucleus</keyword>
<evidence type="ECO:0000256" key="7">
    <source>
        <dbReference type="ARBA" id="ARBA00023015"/>
    </source>
</evidence>
<comment type="similarity">
    <text evidence="2 11">Belongs to the TFB4 family.</text>
</comment>
<evidence type="ECO:0000256" key="10">
    <source>
        <dbReference type="ARBA" id="ARBA00023242"/>
    </source>
</evidence>
<dbReference type="InterPro" id="IPR036465">
    <property type="entry name" value="vWFA_dom_sf"/>
</dbReference>
<name>A0ABQ4X906_9ASTR</name>
<evidence type="ECO:0000313" key="12">
    <source>
        <dbReference type="EMBL" id="GJS61694.1"/>
    </source>
</evidence>
<comment type="subcellular location">
    <subcellularLocation>
        <location evidence="1 11">Nucleus</location>
    </subcellularLocation>
</comment>
<evidence type="ECO:0000256" key="1">
    <source>
        <dbReference type="ARBA" id="ARBA00004123"/>
    </source>
</evidence>
<proteinExistence type="inferred from homology"/>
<reference evidence="12" key="1">
    <citation type="journal article" date="2022" name="Int. J. Mol. Sci.">
        <title>Draft Genome of Tanacetum Coccineum: Genomic Comparison of Closely Related Tanacetum-Family Plants.</title>
        <authorList>
            <person name="Yamashiro T."/>
            <person name="Shiraishi A."/>
            <person name="Nakayama K."/>
            <person name="Satake H."/>
        </authorList>
    </citation>
    <scope>NUCLEOTIDE SEQUENCE</scope>
</reference>
<keyword evidence="7 11" id="KW-0805">Transcription regulation</keyword>
<organism evidence="12 13">
    <name type="scientific">Tanacetum coccineum</name>
    <dbReference type="NCBI Taxonomy" id="301880"/>
    <lineage>
        <taxon>Eukaryota</taxon>
        <taxon>Viridiplantae</taxon>
        <taxon>Streptophyta</taxon>
        <taxon>Embryophyta</taxon>
        <taxon>Tracheophyta</taxon>
        <taxon>Spermatophyta</taxon>
        <taxon>Magnoliopsida</taxon>
        <taxon>eudicotyledons</taxon>
        <taxon>Gunneridae</taxon>
        <taxon>Pentapetalae</taxon>
        <taxon>asterids</taxon>
        <taxon>campanulids</taxon>
        <taxon>Asterales</taxon>
        <taxon>Asteraceae</taxon>
        <taxon>Asteroideae</taxon>
        <taxon>Anthemideae</taxon>
        <taxon>Anthemidinae</taxon>
        <taxon>Tanacetum</taxon>
    </lineage>
</organism>
<dbReference type="InterPro" id="IPR004600">
    <property type="entry name" value="TFIIH_Tfb4/GTF2H3"/>
</dbReference>
<comment type="subunit">
    <text evidence="11">Component of the 7-subunit TFIIH core complex composed of XPB, XPD, TFB1/GTF2H1, GTF2H2/P44, TFB4/GTF2H3, TFB2/GTF2H4 and TFB5/GTF2H5, which is active in NER. The core complex associates with the 3-subunit CDK-activating kinase (CAK) module composed of CYCH1/cyclin H1, CDKD and MAT1/At4g30820 to form the 10-subunit holoenzyme (holo-TFIIH) active in transcription.</text>
</comment>
<evidence type="ECO:0000256" key="2">
    <source>
        <dbReference type="ARBA" id="ARBA00005273"/>
    </source>
</evidence>
<evidence type="ECO:0000256" key="5">
    <source>
        <dbReference type="ARBA" id="ARBA00022771"/>
    </source>
</evidence>